<keyword evidence="2" id="KW-1185">Reference proteome</keyword>
<reference evidence="2" key="1">
    <citation type="submission" date="2018-09" db="EMBL/GenBank/DDBJ databases">
        <authorList>
            <person name="Livingstone P.G."/>
            <person name="Whitworth D.E."/>
        </authorList>
    </citation>
    <scope>NUCLEOTIDE SEQUENCE [LARGE SCALE GENOMIC DNA]</scope>
    <source>
        <strain evidence="2">CA040B</strain>
    </source>
</reference>
<comment type="caution">
    <text evidence="1">The sequence shown here is derived from an EMBL/GenBank/DDBJ whole genome shotgun (WGS) entry which is preliminary data.</text>
</comment>
<dbReference type="Proteomes" id="UP000273405">
    <property type="component" value="Unassembled WGS sequence"/>
</dbReference>
<evidence type="ECO:0000313" key="1">
    <source>
        <dbReference type="EMBL" id="RKH38727.1"/>
    </source>
</evidence>
<gene>
    <name evidence="1" type="ORF">D7X12_25610</name>
</gene>
<organism evidence="1 2">
    <name type="scientific">Corallococcus sicarius</name>
    <dbReference type="NCBI Taxonomy" id="2316726"/>
    <lineage>
        <taxon>Bacteria</taxon>
        <taxon>Pseudomonadati</taxon>
        <taxon>Myxococcota</taxon>
        <taxon>Myxococcia</taxon>
        <taxon>Myxococcales</taxon>
        <taxon>Cystobacterineae</taxon>
        <taxon>Myxococcaceae</taxon>
        <taxon>Corallococcus</taxon>
    </lineage>
</organism>
<name>A0A3A8N2U7_9BACT</name>
<sequence length="116" mass="12450">MEVSMPSVISEVIIPLQTSVGPGGRFQSQEFDVSGTQSISVNVSITNVNPTIKRTIFFGPSPNGGFQPARVDAFQTSNHLLTSLPTHGPKMFVVVENTGLTAMNCDGWLYGVRLVP</sequence>
<dbReference type="EMBL" id="RAWG01000186">
    <property type="protein sequence ID" value="RKH38727.1"/>
    <property type="molecule type" value="Genomic_DNA"/>
</dbReference>
<protein>
    <submittedName>
        <fullName evidence="1">Uncharacterized protein</fullName>
    </submittedName>
</protein>
<evidence type="ECO:0000313" key="2">
    <source>
        <dbReference type="Proteomes" id="UP000273405"/>
    </source>
</evidence>
<dbReference type="AlphaFoldDB" id="A0A3A8N2U7"/>
<proteinExistence type="predicted"/>
<accession>A0A3A8N2U7</accession>